<protein>
    <recommendedName>
        <fullName evidence="3">Preprotein translocase subunit SecE</fullName>
    </recommendedName>
</protein>
<organism evidence="2">
    <name type="scientific">Actinoplanes campanulatus</name>
    <dbReference type="NCBI Taxonomy" id="113559"/>
    <lineage>
        <taxon>Bacteria</taxon>
        <taxon>Bacillati</taxon>
        <taxon>Actinomycetota</taxon>
        <taxon>Actinomycetes</taxon>
        <taxon>Micromonosporales</taxon>
        <taxon>Micromonosporaceae</taxon>
        <taxon>Actinoplanes</taxon>
    </lineage>
</organism>
<evidence type="ECO:0008006" key="3">
    <source>
        <dbReference type="Google" id="ProtNLM"/>
    </source>
</evidence>
<proteinExistence type="predicted"/>
<accession>A0ABQ3WYY8</accession>
<comment type="caution">
    <text evidence="2">The sequence shown here is derived from an EMBL/GenBank/DDBJ whole genome shotgun (WGS) entry which is preliminary data.</text>
</comment>
<keyword evidence="1" id="KW-0472">Membrane</keyword>
<name>A0ABQ3WYY8_9ACTN</name>
<keyword evidence="1" id="KW-0812">Transmembrane</keyword>
<feature type="transmembrane region" description="Helical" evidence="1">
    <location>
        <begin position="38"/>
        <end position="55"/>
    </location>
</feature>
<gene>
    <name evidence="2" type="ORF">Aca07nite_87680</name>
</gene>
<reference evidence="2" key="1">
    <citation type="submission" date="2021-01" db="EMBL/GenBank/DDBJ databases">
        <title>Whole genome shotgun sequence of Actinoplanes capillaceus NBRC 16408.</title>
        <authorList>
            <person name="Komaki H."/>
            <person name="Tamura T."/>
        </authorList>
    </citation>
    <scope>NUCLEOTIDE SEQUENCE [LARGE SCALE GENOMIC DNA]</scope>
    <source>
        <strain evidence="2">NBRC 16408</strain>
    </source>
</reference>
<sequence>MRTSHVPYLYTRLARAVARQVHQHRRSPDAGLETVDKILWAAGIIVIAGGVIGIFSSQIQAYALSVLGTLGL</sequence>
<dbReference type="EMBL" id="BOMF01000186">
    <property type="protein sequence ID" value="GID51493.1"/>
    <property type="molecule type" value="Genomic_DNA"/>
</dbReference>
<keyword evidence="1" id="KW-1133">Transmembrane helix</keyword>
<evidence type="ECO:0000313" key="2">
    <source>
        <dbReference type="EMBL" id="GID51493.1"/>
    </source>
</evidence>
<dbReference type="RefSeq" id="WP_204301557.1">
    <property type="nucleotide sequence ID" value="NZ_BAAAGQ010000074.1"/>
</dbReference>
<evidence type="ECO:0000256" key="1">
    <source>
        <dbReference type="SAM" id="Phobius"/>
    </source>
</evidence>